<comment type="caution">
    <text evidence="12">The sequence shown here is derived from an EMBL/GenBank/DDBJ whole genome shotgun (WGS) entry which is preliminary data.</text>
</comment>
<keyword evidence="2" id="KW-0479">Metal-binding</keyword>
<dbReference type="PROSITE" id="PS51916">
    <property type="entry name" value="DEUBAD"/>
    <property type="match status" value="1"/>
</dbReference>
<keyword evidence="4" id="KW-0862">Zinc</keyword>
<dbReference type="PROSITE" id="PS00344">
    <property type="entry name" value="GATA_ZN_FINGER_1"/>
    <property type="match status" value="1"/>
</dbReference>
<dbReference type="SMART" id="SM00401">
    <property type="entry name" value="ZnF_GATA"/>
    <property type="match status" value="1"/>
</dbReference>
<evidence type="ECO:0000256" key="8">
    <source>
        <dbReference type="PROSITE-ProRule" id="PRU00094"/>
    </source>
</evidence>
<evidence type="ECO:0000256" key="6">
    <source>
        <dbReference type="ARBA" id="ARBA00023163"/>
    </source>
</evidence>
<dbReference type="EMBL" id="JAQQAF010000008">
    <property type="protein sequence ID" value="KAJ8468083.1"/>
    <property type="molecule type" value="Genomic_DNA"/>
</dbReference>
<dbReference type="Gene3D" id="1.10.2020.20">
    <property type="match status" value="1"/>
</dbReference>
<dbReference type="PANTHER" id="PTHR46855:SF1">
    <property type="entry name" value="GATA TRANSCRIPTION FACTOR 26"/>
    <property type="match status" value="1"/>
</dbReference>
<dbReference type="InterPro" id="IPR044589">
    <property type="entry name" value="GATA26/27"/>
</dbReference>
<protein>
    <recommendedName>
        <fullName evidence="14">GATA-type domain-containing protein</fullName>
    </recommendedName>
</protein>
<evidence type="ECO:0000256" key="3">
    <source>
        <dbReference type="ARBA" id="ARBA00022771"/>
    </source>
</evidence>
<keyword evidence="13" id="KW-1185">Reference proteome</keyword>
<evidence type="ECO:0000256" key="4">
    <source>
        <dbReference type="ARBA" id="ARBA00022833"/>
    </source>
</evidence>
<dbReference type="InterPro" id="IPR028020">
    <property type="entry name" value="ASX_DEUBAD_dom"/>
</dbReference>
<feature type="region of interest" description="Disordered" evidence="9">
    <location>
        <begin position="397"/>
        <end position="438"/>
    </location>
</feature>
<feature type="compositionally biased region" description="Polar residues" evidence="9">
    <location>
        <begin position="424"/>
        <end position="438"/>
    </location>
</feature>
<dbReference type="GO" id="GO:0008270">
    <property type="term" value="F:zinc ion binding"/>
    <property type="evidence" value="ECO:0007669"/>
    <property type="project" value="UniProtKB-KW"/>
</dbReference>
<keyword evidence="3 8" id="KW-0863">Zinc-finger</keyword>
<evidence type="ECO:0000256" key="5">
    <source>
        <dbReference type="ARBA" id="ARBA00023015"/>
    </source>
</evidence>
<gene>
    <name evidence="12" type="ORF">OPV22_030635</name>
</gene>
<evidence type="ECO:0000256" key="2">
    <source>
        <dbReference type="ARBA" id="ARBA00022723"/>
    </source>
</evidence>
<dbReference type="CDD" id="cd00202">
    <property type="entry name" value="ZnF_GATA"/>
    <property type="match status" value="1"/>
</dbReference>
<dbReference type="Pfam" id="PF00320">
    <property type="entry name" value="GATA"/>
    <property type="match status" value="1"/>
</dbReference>
<name>A0AAV8Q4P3_ENSVE</name>
<keyword evidence="5" id="KW-0805">Transcription regulation</keyword>
<feature type="region of interest" description="Disordered" evidence="9">
    <location>
        <begin position="510"/>
        <end position="534"/>
    </location>
</feature>
<dbReference type="SUPFAM" id="SSF57716">
    <property type="entry name" value="Glucocorticoid receptor-like (DNA-binding domain)"/>
    <property type="match status" value="1"/>
</dbReference>
<dbReference type="GO" id="GO:0006355">
    <property type="term" value="P:regulation of DNA-templated transcription"/>
    <property type="evidence" value="ECO:0007669"/>
    <property type="project" value="InterPro"/>
</dbReference>
<dbReference type="InterPro" id="IPR000679">
    <property type="entry name" value="Znf_GATA"/>
</dbReference>
<evidence type="ECO:0000313" key="13">
    <source>
        <dbReference type="Proteomes" id="UP001222027"/>
    </source>
</evidence>
<organism evidence="12 13">
    <name type="scientific">Ensete ventricosum</name>
    <name type="common">Abyssinian banana</name>
    <name type="synonym">Musa ensete</name>
    <dbReference type="NCBI Taxonomy" id="4639"/>
    <lineage>
        <taxon>Eukaryota</taxon>
        <taxon>Viridiplantae</taxon>
        <taxon>Streptophyta</taxon>
        <taxon>Embryophyta</taxon>
        <taxon>Tracheophyta</taxon>
        <taxon>Spermatophyta</taxon>
        <taxon>Magnoliopsida</taxon>
        <taxon>Liliopsida</taxon>
        <taxon>Zingiberales</taxon>
        <taxon>Musaceae</taxon>
        <taxon>Ensete</taxon>
    </lineage>
</organism>
<dbReference type="GO" id="GO:0043565">
    <property type="term" value="F:sequence-specific DNA binding"/>
    <property type="evidence" value="ECO:0007669"/>
    <property type="project" value="InterPro"/>
</dbReference>
<dbReference type="Proteomes" id="UP001222027">
    <property type="component" value="Unassembled WGS sequence"/>
</dbReference>
<dbReference type="AlphaFoldDB" id="A0AAV8Q4P3"/>
<evidence type="ECO:0000259" key="11">
    <source>
        <dbReference type="PROSITE" id="PS51916"/>
    </source>
</evidence>
<keyword evidence="6" id="KW-0804">Transcription</keyword>
<evidence type="ECO:0000256" key="7">
    <source>
        <dbReference type="ARBA" id="ARBA00023242"/>
    </source>
</evidence>
<keyword evidence="7" id="KW-0539">Nucleus</keyword>
<evidence type="ECO:0000256" key="9">
    <source>
        <dbReference type="SAM" id="MobiDB-lite"/>
    </source>
</evidence>
<evidence type="ECO:0000259" key="10">
    <source>
        <dbReference type="PROSITE" id="PS50114"/>
    </source>
</evidence>
<reference evidence="12 13" key="1">
    <citation type="submission" date="2022-12" db="EMBL/GenBank/DDBJ databases">
        <title>Chromosome-scale assembly of the Ensete ventricosum genome.</title>
        <authorList>
            <person name="Dussert Y."/>
            <person name="Stocks J."/>
            <person name="Wendawek A."/>
            <person name="Woldeyes F."/>
            <person name="Nichols R.A."/>
            <person name="Borrell J.S."/>
        </authorList>
    </citation>
    <scope>NUCLEOTIDE SEQUENCE [LARGE SCALE GENOMIC DNA]</scope>
    <source>
        <strain evidence="13">cv. Maze</strain>
        <tissue evidence="12">Seeds</tissue>
    </source>
</reference>
<dbReference type="Pfam" id="PF13919">
    <property type="entry name" value="ASXH"/>
    <property type="match status" value="1"/>
</dbReference>
<dbReference type="PANTHER" id="PTHR46855">
    <property type="entry name" value="OSJNBB0038F03.10 PROTEIN"/>
    <property type="match status" value="1"/>
</dbReference>
<dbReference type="InterPro" id="IPR038108">
    <property type="entry name" value="RPN13_DEUBAD_sf"/>
</dbReference>
<dbReference type="InterPro" id="IPR013088">
    <property type="entry name" value="Znf_NHR/GATA"/>
</dbReference>
<sequence length="534" mass="59085">MGKQGPCHHCGVTSTPLWRNGPPEKPVLCNACGSRWRTKGSLTNYVPLHAREVFDSDELKVPKIKTVPVKPKDEKLQTIKQNNHKLESECEMQYCDQNFHKIVERDTSNRSSSGSAISGSDSCLHFGTNDASDLTGSVQSNVCDSLAPSKKTFVTRPKLSVEKLTKDLYSILHEEQASNLSRSSEDDLLYESGTPLGSLEIGYGGVLIKHPNSESVDEESEASSFPVDKSYIMNEGYSEMARDNAKRVKISTEKLNILQDRVSSLNSADLNVIINFESFMKYLTHDEQQLLMKYLPSIDNVKPPESLKSMFTSPQFLETLSYFQQLLQEGTFDLSVSGADAEQCRTSNRPVSPNCTKFQWLDHYQKVKDAPSKKIKGGNGISSRQRLPGLSISASLKRHHDKQNQSYPEMKSTMRSPKRVCRSGCTNPPSRCSTRPNPSLITKEAGDMVDFGDHEGACFSPRRIFASPPDRSSMQFIAGSSEGDVLLDVPSGVVSFPEAELLYDPWEQKTSQIGSPTVSGVEASDLPSSSFANK</sequence>
<dbReference type="PROSITE" id="PS50114">
    <property type="entry name" value="GATA_ZN_FINGER_2"/>
    <property type="match status" value="1"/>
</dbReference>
<comment type="subcellular location">
    <subcellularLocation>
        <location evidence="1">Nucleus</location>
    </subcellularLocation>
</comment>
<dbReference type="InterPro" id="IPR044867">
    <property type="entry name" value="DEUBAD_dom"/>
</dbReference>
<feature type="domain" description="GATA-type" evidence="10">
    <location>
        <begin position="7"/>
        <end position="40"/>
    </location>
</feature>
<proteinExistence type="predicted"/>
<feature type="domain" description="DEUBAD" evidence="11">
    <location>
        <begin position="261"/>
        <end position="374"/>
    </location>
</feature>
<dbReference type="Gene3D" id="3.30.50.10">
    <property type="entry name" value="Erythroid Transcription Factor GATA-1, subunit A"/>
    <property type="match status" value="1"/>
</dbReference>
<evidence type="ECO:0000256" key="1">
    <source>
        <dbReference type="ARBA" id="ARBA00004123"/>
    </source>
</evidence>
<evidence type="ECO:0008006" key="14">
    <source>
        <dbReference type="Google" id="ProtNLM"/>
    </source>
</evidence>
<evidence type="ECO:0000313" key="12">
    <source>
        <dbReference type="EMBL" id="KAJ8468083.1"/>
    </source>
</evidence>
<accession>A0AAV8Q4P3</accession>
<dbReference type="GO" id="GO:0005634">
    <property type="term" value="C:nucleus"/>
    <property type="evidence" value="ECO:0007669"/>
    <property type="project" value="UniProtKB-SubCell"/>
</dbReference>